<keyword evidence="7" id="KW-0547">Nucleotide-binding</keyword>
<comment type="subcellular location">
    <subcellularLocation>
        <location evidence="1">Cytoplasmic vesicle</location>
        <location evidence="1">Autophagosome</location>
    </subcellularLocation>
</comment>
<keyword evidence="9" id="KW-0067">ATP-binding</keyword>
<reference evidence="15" key="1">
    <citation type="submission" date="2011-12" db="EMBL/GenBank/DDBJ databases">
        <title>The Draft Genome of Lepisosteus oculatus.</title>
        <authorList>
            <consortium name="The Broad Institute Genome Assembly &amp; Analysis Group"/>
            <consortium name="Computational R&amp;D Group"/>
            <consortium name="and Sequencing Platform"/>
            <person name="Di Palma F."/>
            <person name="Alfoldi J."/>
            <person name="Johnson J."/>
            <person name="Berlin A."/>
            <person name="Gnerre S."/>
            <person name="Jaffe D."/>
            <person name="MacCallum I."/>
            <person name="Young S."/>
            <person name="Walker B.J."/>
            <person name="Lander E.S."/>
            <person name="Lindblad-Toh K."/>
        </authorList>
    </citation>
    <scope>NUCLEOTIDE SEQUENCE [LARGE SCALE GENOMIC DNA]</scope>
</reference>
<dbReference type="GO" id="GO:0005770">
    <property type="term" value="C:late endosome"/>
    <property type="evidence" value="ECO:0000318"/>
    <property type="project" value="GO_Central"/>
</dbReference>
<dbReference type="STRING" id="7918.ENSLOCP00000001871"/>
<dbReference type="GO" id="GO:0000425">
    <property type="term" value="P:pexophagy"/>
    <property type="evidence" value="ECO:0000318"/>
    <property type="project" value="GO_Central"/>
</dbReference>
<evidence type="ECO:0000256" key="1">
    <source>
        <dbReference type="ARBA" id="ARBA00004419"/>
    </source>
</evidence>
<name>W5M0G4_LEPOC</name>
<evidence type="ECO:0000256" key="12">
    <source>
        <dbReference type="SAM" id="MobiDB-lite"/>
    </source>
</evidence>
<dbReference type="InterPro" id="IPR055231">
    <property type="entry name" value="2AA_helical"/>
</dbReference>
<proteinExistence type="predicted"/>
<evidence type="ECO:0000313" key="15">
    <source>
        <dbReference type="Proteomes" id="UP000018468"/>
    </source>
</evidence>
<evidence type="ECO:0000256" key="9">
    <source>
        <dbReference type="ARBA" id="ARBA00022840"/>
    </source>
</evidence>
<dbReference type="InterPro" id="IPR016024">
    <property type="entry name" value="ARM-type_fold"/>
</dbReference>
<dbReference type="GeneTree" id="ENSGT00390000016225"/>
<dbReference type="FunFam" id="1.25.10.10:FF:000100">
    <property type="entry name" value="phosphoinositide 3-kinase regulatory subunit 4"/>
    <property type="match status" value="1"/>
</dbReference>
<dbReference type="SUPFAM" id="SSF56112">
    <property type="entry name" value="Protein kinase-like (PK-like)"/>
    <property type="match status" value="1"/>
</dbReference>
<dbReference type="InterPro" id="IPR045162">
    <property type="entry name" value="Vps15-like"/>
</dbReference>
<dbReference type="GO" id="GO:0005524">
    <property type="term" value="F:ATP binding"/>
    <property type="evidence" value="ECO:0007669"/>
    <property type="project" value="UniProtKB-KW"/>
</dbReference>
<dbReference type="PANTHER" id="PTHR17583:SF0">
    <property type="entry name" value="PHOSPHOINOSITIDE 3-KINASE REGULATORY SUBUNIT 4"/>
    <property type="match status" value="1"/>
</dbReference>
<dbReference type="Pfam" id="PF00069">
    <property type="entry name" value="Pkinase"/>
    <property type="match status" value="1"/>
</dbReference>
<dbReference type="GO" id="GO:0034272">
    <property type="term" value="C:phosphatidylinositol 3-kinase complex, class III, type II"/>
    <property type="evidence" value="ECO:0000318"/>
    <property type="project" value="GO_Central"/>
</dbReference>
<evidence type="ECO:0000256" key="11">
    <source>
        <dbReference type="PROSITE-ProRule" id="PRU00221"/>
    </source>
</evidence>
<evidence type="ECO:0000256" key="5">
    <source>
        <dbReference type="ARBA" id="ARBA00022679"/>
    </source>
</evidence>
<feature type="repeat" description="WD" evidence="11">
    <location>
        <begin position="1004"/>
        <end position="1045"/>
    </location>
</feature>
<dbReference type="PROSITE" id="PS50082">
    <property type="entry name" value="WD_REPEATS_2"/>
    <property type="match status" value="2"/>
</dbReference>
<dbReference type="InterPro" id="IPR011989">
    <property type="entry name" value="ARM-like"/>
</dbReference>
<dbReference type="SUPFAM" id="SSF50978">
    <property type="entry name" value="WD40 repeat-like"/>
    <property type="match status" value="1"/>
</dbReference>
<dbReference type="EC" id="2.7.11.1" evidence="2"/>
<dbReference type="SMART" id="SM00220">
    <property type="entry name" value="S_TKc"/>
    <property type="match status" value="1"/>
</dbReference>
<organism evidence="14 15">
    <name type="scientific">Lepisosteus oculatus</name>
    <name type="common">Spotted gar</name>
    <dbReference type="NCBI Taxonomy" id="7918"/>
    <lineage>
        <taxon>Eukaryota</taxon>
        <taxon>Metazoa</taxon>
        <taxon>Chordata</taxon>
        <taxon>Craniata</taxon>
        <taxon>Vertebrata</taxon>
        <taxon>Euteleostomi</taxon>
        <taxon>Actinopterygii</taxon>
        <taxon>Neopterygii</taxon>
        <taxon>Holostei</taxon>
        <taxon>Semionotiformes</taxon>
        <taxon>Lepisosteidae</taxon>
        <taxon>Lepisosteus</taxon>
    </lineage>
</organism>
<dbReference type="InterPro" id="IPR036322">
    <property type="entry name" value="WD40_repeat_dom_sf"/>
</dbReference>
<dbReference type="Pfam" id="PF22956">
    <property type="entry name" value="VPS15-like_hel"/>
    <property type="match status" value="1"/>
</dbReference>
<reference evidence="14" key="2">
    <citation type="submission" date="2025-08" db="UniProtKB">
        <authorList>
            <consortium name="Ensembl"/>
        </authorList>
    </citation>
    <scope>IDENTIFICATION</scope>
</reference>
<dbReference type="GO" id="GO:0006623">
    <property type="term" value="P:protein targeting to vacuole"/>
    <property type="evidence" value="ECO:0000318"/>
    <property type="project" value="GO_Central"/>
</dbReference>
<dbReference type="SUPFAM" id="SSF48371">
    <property type="entry name" value="ARM repeat"/>
    <property type="match status" value="1"/>
</dbReference>
<dbReference type="PANTHER" id="PTHR17583">
    <property type="entry name" value="PHOSPHOINOSITIDE 3-KINASE REGULATORY SUBUNIT 4"/>
    <property type="match status" value="1"/>
</dbReference>
<evidence type="ECO:0000256" key="10">
    <source>
        <dbReference type="PROSITE-ProRule" id="PRU00103"/>
    </source>
</evidence>
<dbReference type="InterPro" id="IPR000719">
    <property type="entry name" value="Prot_kinase_dom"/>
</dbReference>
<feature type="region of interest" description="Disordered" evidence="12">
    <location>
        <begin position="832"/>
        <end position="851"/>
    </location>
</feature>
<dbReference type="Pfam" id="PF00400">
    <property type="entry name" value="WD40"/>
    <property type="match status" value="2"/>
</dbReference>
<dbReference type="InterPro" id="IPR015943">
    <property type="entry name" value="WD40/YVTN_repeat-like_dom_sf"/>
</dbReference>
<evidence type="ECO:0000256" key="3">
    <source>
        <dbReference type="ARBA" id="ARBA00022527"/>
    </source>
</evidence>
<dbReference type="InterPro" id="IPR008271">
    <property type="entry name" value="Ser/Thr_kinase_AS"/>
</dbReference>
<dbReference type="InterPro" id="IPR021133">
    <property type="entry name" value="HEAT_type_2"/>
</dbReference>
<keyword evidence="3" id="KW-0723">Serine/threonine-protein kinase</keyword>
<keyword evidence="5" id="KW-0808">Transferase</keyword>
<dbReference type="Gene3D" id="2.130.10.10">
    <property type="entry name" value="YVTN repeat-like/Quinoprotein amine dehydrogenase"/>
    <property type="match status" value="2"/>
</dbReference>
<dbReference type="GO" id="GO:0045324">
    <property type="term" value="P:late endosome to vacuole transport"/>
    <property type="evidence" value="ECO:0000318"/>
    <property type="project" value="GO_Central"/>
</dbReference>
<dbReference type="CDD" id="cd13980">
    <property type="entry name" value="STKc_Vps15"/>
    <property type="match status" value="1"/>
</dbReference>
<dbReference type="PROSITE" id="PS00108">
    <property type="entry name" value="PROTEIN_KINASE_ST"/>
    <property type="match status" value="1"/>
</dbReference>
<sequence>MGNQLAGIAPSQILSVDSYFSDIHDFEYDKSLGSTRFFKVARAKHREGLVVVKVFAIQDPSLPLTSYKQELEELKIRLHSSQNCLPFQKATLTEKAAMLFRQYVRDNLYDRISTRPFLNNIEKKWIAFQILNAVDQAHKSGVRHGDIKTENVMVTSWNWVLLTDFASFKPTYLPEDNPADFNYFFDTSRRRTCYIAPERFVDGSMFATESDQTTPLVDLTSNSQRTRGELKQAMDIFSAGCVIAELFTEGVPLFDLSQLLAYRKGHFQTEQVLMKIEDRSIRDLVAQMVQREPDQRLTAEEYLKQQRGNAFPDIFYTFLQPYMAQFAKETFQSADERILVIRKDLENIIHNLCGGDRAEKSEGDTKEHGLVILVSVITSCLQTLRYCDSKLAALELILHLAERLCVAIVLDRITPYLLHFCNDPVPRVRAEAVRTLTKVLALVKEVPRNDINIYPEYILPGIAHLAQDEATIVRLAYAENIALLAETALRFLELVQENNLNVEHDLNGEDAEEALHPNENYDSELQALHEMVQQKVVTLLSDPENIVKQTLMENGITRLCVFFGRQKANDVLLSHMITFLNDKNDWHLRGAFFDSIVGVAAYVGWQSSSILKPLLQQGLSDAEEFVIYKALHALTCMCQLGLLQKPHIDEFVGDIAPFLCHPNLWIRYGAVGFMTVVAQHLNIADVYCKLMPHLNPFITQPIIQIDKEIVLLSVLKEPVSRSIFDYALRSKDIGSLFRHLHLRQKKRIGSIPECPGPEDPAVGQILKKLLSQGMTESEEDKLLALKDFMLKSNKAKANIMDQSHLNDSAQSGVIDLGMLGITGRHVDLIKPKQEAEEKRARKQTKQDSNMNEEWKSMFGSLEPSNATQTVPELLFPLGEPVGTPASNSTDRVDRLKSIWNCTFSFEVLHRGQTAQSLIRHVPDGAGPQPRKTASSPAVVQPAGGSSAYQRRITTCKTELQQLVQQKREQCSAERMTQQMMESAEWETRPPPPGWHPKGLLVAHLHEHKSAVSRIRVSDEHSIFATCSNDGTVKIWDSQKMEGKTTTTRSVLTYSRIGGHVKTLTFCQGSHLLAVASDNGSIQLLAIEANKPPKSPKVHPFQTRFLDQKDDGCVVDMHHFNAGAQSVLAYATVNGSLVGWDLRSSTNAWTLKHDLRLGLITSFAVDIHQCWLCVGTSNGTMACWDMRFQLPISNHSHPARARIRRLLMHPLYQSSVIAAVQGNNEVSMWDMETGDRKFTLWASSTPPLSEMQPSPHSVHGIYCSPADGNPLLLTAGSDMRIRFWDLAYPERSYIVAGGANDSLHCPSVFYSRKIIEGTEVVQEIHSKQKSGSTEDVPRRGPESLPMGHHDIITDIATFQTTQGFIVTSSRDGIVKVWK</sequence>
<evidence type="ECO:0000313" key="14">
    <source>
        <dbReference type="Ensembl" id="ENSLOCP00000001871.1"/>
    </source>
</evidence>
<dbReference type="GO" id="GO:0004674">
    <property type="term" value="F:protein serine/threonine kinase activity"/>
    <property type="evidence" value="ECO:0000318"/>
    <property type="project" value="GO_Central"/>
</dbReference>
<dbReference type="Ensembl" id="ENSLOCT00000001876.1">
    <property type="protein sequence ID" value="ENSLOCP00000001871.1"/>
    <property type="gene ID" value="ENSLOCG00000001622.1"/>
</dbReference>
<dbReference type="OMA" id="ATNTCRI"/>
<evidence type="ECO:0000256" key="7">
    <source>
        <dbReference type="ARBA" id="ARBA00022741"/>
    </source>
</evidence>
<dbReference type="FunFam" id="1.25.10.10:FF:000154">
    <property type="entry name" value="Phosphoinositide 3-kinase regulatory subunit 4"/>
    <property type="match status" value="1"/>
</dbReference>
<dbReference type="PROSITE" id="PS50294">
    <property type="entry name" value="WD_REPEATS_REGION"/>
    <property type="match status" value="2"/>
</dbReference>
<evidence type="ECO:0000256" key="6">
    <source>
        <dbReference type="ARBA" id="ARBA00022737"/>
    </source>
</evidence>
<dbReference type="GO" id="GO:0005776">
    <property type="term" value="C:autophagosome"/>
    <property type="evidence" value="ECO:0007669"/>
    <property type="project" value="UniProtKB-SubCell"/>
</dbReference>
<dbReference type="Gene3D" id="1.25.10.10">
    <property type="entry name" value="Leucine-rich Repeat Variant"/>
    <property type="match status" value="2"/>
</dbReference>
<feature type="region of interest" description="Disordered" evidence="12">
    <location>
        <begin position="1324"/>
        <end position="1344"/>
    </location>
</feature>
<accession>W5M0G4</accession>
<keyword evidence="8" id="KW-0418">Kinase</keyword>
<feature type="compositionally biased region" description="Basic and acidic residues" evidence="12">
    <location>
        <begin position="1334"/>
        <end position="1344"/>
    </location>
</feature>
<dbReference type="InterPro" id="IPR011009">
    <property type="entry name" value="Kinase-like_dom_sf"/>
</dbReference>
<protein>
    <recommendedName>
        <fullName evidence="2">non-specific serine/threonine protein kinase</fullName>
        <ecNumber evidence="2">2.7.11.1</ecNumber>
    </recommendedName>
</protein>
<dbReference type="Gene3D" id="1.10.510.10">
    <property type="entry name" value="Transferase(Phosphotransferase) domain 1"/>
    <property type="match status" value="1"/>
</dbReference>
<feature type="region of interest" description="Disordered" evidence="12">
    <location>
        <begin position="921"/>
        <end position="947"/>
    </location>
</feature>
<feature type="repeat" description="WD" evidence="11">
    <location>
        <begin position="1344"/>
        <end position="1377"/>
    </location>
</feature>
<dbReference type="Proteomes" id="UP000018468">
    <property type="component" value="Linkage group LG11"/>
</dbReference>
<dbReference type="FunFam" id="2.130.10.10:FF:000319">
    <property type="entry name" value="Phosphoinositide 3-kinase regulatory subunit 4"/>
    <property type="match status" value="1"/>
</dbReference>
<feature type="repeat" description="HEAT" evidence="10">
    <location>
        <begin position="458"/>
        <end position="488"/>
    </location>
</feature>
<feature type="domain" description="Protein kinase" evidence="13">
    <location>
        <begin position="26"/>
        <end position="319"/>
    </location>
</feature>
<dbReference type="GO" id="GO:0071561">
    <property type="term" value="C:nucleus-vacuole junction"/>
    <property type="evidence" value="ECO:0000318"/>
    <property type="project" value="GO_Central"/>
</dbReference>
<dbReference type="InParanoid" id="W5M0G4"/>
<dbReference type="eggNOG" id="KOG1240">
    <property type="taxonomic scope" value="Eukaryota"/>
</dbReference>
<dbReference type="InterPro" id="IPR001680">
    <property type="entry name" value="WD40_rpt"/>
</dbReference>
<evidence type="ECO:0000259" key="13">
    <source>
        <dbReference type="PROSITE" id="PS50011"/>
    </source>
</evidence>
<dbReference type="Bgee" id="ENSLOCG00000001622">
    <property type="expression patterns" value="Expressed in testis and 13 other cell types or tissues"/>
</dbReference>
<keyword evidence="4 11" id="KW-0853">WD repeat</keyword>
<dbReference type="SMART" id="SM00320">
    <property type="entry name" value="WD40"/>
    <property type="match status" value="5"/>
</dbReference>
<reference evidence="14" key="3">
    <citation type="submission" date="2025-09" db="UniProtKB">
        <authorList>
            <consortium name="Ensembl"/>
        </authorList>
    </citation>
    <scope>IDENTIFICATION</scope>
</reference>
<dbReference type="PROSITE" id="PS50077">
    <property type="entry name" value="HEAT_REPEAT"/>
    <property type="match status" value="1"/>
</dbReference>
<evidence type="ECO:0000256" key="4">
    <source>
        <dbReference type="ARBA" id="ARBA00022574"/>
    </source>
</evidence>
<dbReference type="GO" id="GO:0034271">
    <property type="term" value="C:phosphatidylinositol 3-kinase complex, class III, type I"/>
    <property type="evidence" value="ECO:0000318"/>
    <property type="project" value="GO_Central"/>
</dbReference>
<dbReference type="PROSITE" id="PS50011">
    <property type="entry name" value="PROTEIN_KINASE_DOM"/>
    <property type="match status" value="1"/>
</dbReference>
<evidence type="ECO:0000256" key="8">
    <source>
        <dbReference type="ARBA" id="ARBA00022777"/>
    </source>
</evidence>
<evidence type="ECO:0000256" key="2">
    <source>
        <dbReference type="ARBA" id="ARBA00012513"/>
    </source>
</evidence>
<dbReference type="FunFam" id="1.10.510.10:FF:000497">
    <property type="entry name" value="Phosphoinositide 3-kinase regulatory subunit"/>
    <property type="match status" value="1"/>
</dbReference>
<dbReference type="EMBL" id="AHAT01012318">
    <property type="status" value="NOT_ANNOTATED_CDS"/>
    <property type="molecule type" value="Genomic_DNA"/>
</dbReference>
<keyword evidence="6" id="KW-0677">Repeat</keyword>
<keyword evidence="15" id="KW-1185">Reference proteome</keyword>